<keyword evidence="8" id="KW-1133">Transmembrane helix</keyword>
<keyword evidence="6 7" id="KW-0349">Heme</keyword>
<dbReference type="InterPro" id="IPR036396">
    <property type="entry name" value="Cyt_P450_sf"/>
</dbReference>
<dbReference type="InterPro" id="IPR050121">
    <property type="entry name" value="Cytochrome_P450_monoxygenase"/>
</dbReference>
<dbReference type="Gene3D" id="1.10.630.10">
    <property type="entry name" value="Cytochrome P450"/>
    <property type="match status" value="1"/>
</dbReference>
<feature type="transmembrane region" description="Helical" evidence="8">
    <location>
        <begin position="6"/>
        <end position="24"/>
    </location>
</feature>
<comment type="similarity">
    <text evidence="2 7">Belongs to the cytochrome P450 family.</text>
</comment>
<evidence type="ECO:0000256" key="5">
    <source>
        <dbReference type="ARBA" id="ARBA00023004"/>
    </source>
</evidence>
<evidence type="ECO:0000256" key="2">
    <source>
        <dbReference type="ARBA" id="ARBA00010617"/>
    </source>
</evidence>
<dbReference type="SUPFAM" id="SSF48264">
    <property type="entry name" value="Cytochrome P450"/>
    <property type="match status" value="1"/>
</dbReference>
<evidence type="ECO:0000256" key="8">
    <source>
        <dbReference type="SAM" id="Phobius"/>
    </source>
</evidence>
<sequence length="477" mass="53418">MTGGWNVVYLSTVLLFTTIIFLIFKALRNPLRHIPGPWHSLVTSYPLKLDVLKGRRLHHIHRLHLKYGPIVRVGPTELAVADIDAYKIIYRAGLAGFQKDDWYFGLTDFPIKAVFNMSDNKEHATRRRMLAPGFTKTNIVREWQPVVQENTKLAMRQMHVSATALFGESFEMLMAGERNQYIRDLEKVMMWGGLGYEFPMLRFISQHLPPLPFEVTLQLSSAAKTISQYGQKAVAASRLTNTLTRNVFKTMIADAEKGLPSLTDLDVSVEAGNLQIAGTDTTANTLTFLVWAVAKRPEIQLRLAQEVAVVREEELNDVRLSQLPFLDAVIQETLRLYPAVGSSLLRVVPRGGADLCGYAIPEGTTVGTTAYTIHRLSSVWGPDAEKFRPERWLEYAEKGISGVSDEAKAAFNPFGGGSRSCLGLHLAMMELRIAVAMFYREFKVSMKVAEETTDESMEMEDYFVIAPKGHTCVLVAT</sequence>
<dbReference type="GO" id="GO:0005506">
    <property type="term" value="F:iron ion binding"/>
    <property type="evidence" value="ECO:0007669"/>
    <property type="project" value="InterPro"/>
</dbReference>
<evidence type="ECO:0000256" key="4">
    <source>
        <dbReference type="ARBA" id="ARBA00023002"/>
    </source>
</evidence>
<dbReference type="PRINTS" id="PR00463">
    <property type="entry name" value="EP450I"/>
</dbReference>
<dbReference type="InterPro" id="IPR017972">
    <property type="entry name" value="Cyt_P450_CS"/>
</dbReference>
<dbReference type="GO" id="GO:0016705">
    <property type="term" value="F:oxidoreductase activity, acting on paired donors, with incorporation or reduction of molecular oxygen"/>
    <property type="evidence" value="ECO:0007669"/>
    <property type="project" value="InterPro"/>
</dbReference>
<dbReference type="InterPro" id="IPR001128">
    <property type="entry name" value="Cyt_P450"/>
</dbReference>
<keyword evidence="5 6" id="KW-0408">Iron</keyword>
<keyword evidence="8" id="KW-0472">Membrane</keyword>
<name>A0A9P4IRA9_9PEZI</name>
<comment type="cofactor">
    <cofactor evidence="1 6">
        <name>heme</name>
        <dbReference type="ChEBI" id="CHEBI:30413"/>
    </cofactor>
</comment>
<dbReference type="PANTHER" id="PTHR24305">
    <property type="entry name" value="CYTOCHROME P450"/>
    <property type="match status" value="1"/>
</dbReference>
<dbReference type="Pfam" id="PF00067">
    <property type="entry name" value="p450"/>
    <property type="match status" value="1"/>
</dbReference>
<proteinExistence type="inferred from homology"/>
<protein>
    <submittedName>
        <fullName evidence="9">Cytochrome P450</fullName>
    </submittedName>
</protein>
<dbReference type="EMBL" id="ML978121">
    <property type="protein sequence ID" value="KAF2104677.1"/>
    <property type="molecule type" value="Genomic_DNA"/>
</dbReference>
<dbReference type="InterPro" id="IPR002401">
    <property type="entry name" value="Cyt_P450_E_grp-I"/>
</dbReference>
<keyword evidence="7" id="KW-0503">Monooxygenase</keyword>
<keyword evidence="8" id="KW-0812">Transmembrane</keyword>
<feature type="binding site" description="axial binding residue" evidence="6">
    <location>
        <position position="421"/>
    </location>
    <ligand>
        <name>heme</name>
        <dbReference type="ChEBI" id="CHEBI:30413"/>
    </ligand>
    <ligandPart>
        <name>Fe</name>
        <dbReference type="ChEBI" id="CHEBI:18248"/>
    </ligandPart>
</feature>
<evidence type="ECO:0000256" key="1">
    <source>
        <dbReference type="ARBA" id="ARBA00001971"/>
    </source>
</evidence>
<keyword evidence="4 7" id="KW-0560">Oxidoreductase</keyword>
<dbReference type="PRINTS" id="PR00385">
    <property type="entry name" value="P450"/>
</dbReference>
<keyword evidence="3 6" id="KW-0479">Metal-binding</keyword>
<evidence type="ECO:0000256" key="7">
    <source>
        <dbReference type="RuleBase" id="RU000461"/>
    </source>
</evidence>
<dbReference type="Proteomes" id="UP000799772">
    <property type="component" value="Unassembled WGS sequence"/>
</dbReference>
<dbReference type="GO" id="GO:0020037">
    <property type="term" value="F:heme binding"/>
    <property type="evidence" value="ECO:0007669"/>
    <property type="project" value="InterPro"/>
</dbReference>
<dbReference type="CDD" id="cd11059">
    <property type="entry name" value="CYP_fungal"/>
    <property type="match status" value="1"/>
</dbReference>
<comment type="caution">
    <text evidence="9">The sequence shown here is derived from an EMBL/GenBank/DDBJ whole genome shotgun (WGS) entry which is preliminary data.</text>
</comment>
<dbReference type="GO" id="GO:0004497">
    <property type="term" value="F:monooxygenase activity"/>
    <property type="evidence" value="ECO:0007669"/>
    <property type="project" value="UniProtKB-KW"/>
</dbReference>
<dbReference type="AlphaFoldDB" id="A0A9P4IRA9"/>
<keyword evidence="10" id="KW-1185">Reference proteome</keyword>
<reference evidence="9" key="1">
    <citation type="journal article" date="2020" name="Stud. Mycol.">
        <title>101 Dothideomycetes genomes: a test case for predicting lifestyles and emergence of pathogens.</title>
        <authorList>
            <person name="Haridas S."/>
            <person name="Albert R."/>
            <person name="Binder M."/>
            <person name="Bloem J."/>
            <person name="Labutti K."/>
            <person name="Salamov A."/>
            <person name="Andreopoulos B."/>
            <person name="Baker S."/>
            <person name="Barry K."/>
            <person name="Bills G."/>
            <person name="Bluhm B."/>
            <person name="Cannon C."/>
            <person name="Castanera R."/>
            <person name="Culley D."/>
            <person name="Daum C."/>
            <person name="Ezra D."/>
            <person name="Gonzalez J."/>
            <person name="Henrissat B."/>
            <person name="Kuo A."/>
            <person name="Liang C."/>
            <person name="Lipzen A."/>
            <person name="Lutzoni F."/>
            <person name="Magnuson J."/>
            <person name="Mondo S."/>
            <person name="Nolan M."/>
            <person name="Ohm R."/>
            <person name="Pangilinan J."/>
            <person name="Park H.-J."/>
            <person name="Ramirez L."/>
            <person name="Alfaro M."/>
            <person name="Sun H."/>
            <person name="Tritt A."/>
            <person name="Yoshinaga Y."/>
            <person name="Zwiers L.-H."/>
            <person name="Turgeon B."/>
            <person name="Goodwin S."/>
            <person name="Spatafora J."/>
            <person name="Crous P."/>
            <person name="Grigoriev I."/>
        </authorList>
    </citation>
    <scope>NUCLEOTIDE SEQUENCE</scope>
    <source>
        <strain evidence="9">CBS 133067</strain>
    </source>
</reference>
<dbReference type="PANTHER" id="PTHR24305:SF96">
    <property type="entry name" value="CYTOCHROME P450 MONOOXYGENASE STCB-RELATED"/>
    <property type="match status" value="1"/>
</dbReference>
<dbReference type="OrthoDB" id="1470350at2759"/>
<evidence type="ECO:0000256" key="6">
    <source>
        <dbReference type="PIRSR" id="PIRSR602401-1"/>
    </source>
</evidence>
<dbReference type="PROSITE" id="PS00086">
    <property type="entry name" value="CYTOCHROME_P450"/>
    <property type="match status" value="1"/>
</dbReference>
<accession>A0A9P4IRA9</accession>
<evidence type="ECO:0000256" key="3">
    <source>
        <dbReference type="ARBA" id="ARBA00022723"/>
    </source>
</evidence>
<evidence type="ECO:0000313" key="10">
    <source>
        <dbReference type="Proteomes" id="UP000799772"/>
    </source>
</evidence>
<evidence type="ECO:0000313" key="9">
    <source>
        <dbReference type="EMBL" id="KAF2104677.1"/>
    </source>
</evidence>
<organism evidence="9 10">
    <name type="scientific">Rhizodiscina lignyota</name>
    <dbReference type="NCBI Taxonomy" id="1504668"/>
    <lineage>
        <taxon>Eukaryota</taxon>
        <taxon>Fungi</taxon>
        <taxon>Dikarya</taxon>
        <taxon>Ascomycota</taxon>
        <taxon>Pezizomycotina</taxon>
        <taxon>Dothideomycetes</taxon>
        <taxon>Pleosporomycetidae</taxon>
        <taxon>Aulographales</taxon>
        <taxon>Rhizodiscinaceae</taxon>
        <taxon>Rhizodiscina</taxon>
    </lineage>
</organism>
<gene>
    <name evidence="9" type="ORF">NA57DRAFT_70885</name>
</gene>